<organism evidence="2">
    <name type="scientific">Leptolyngbya sp. NK1-12</name>
    <dbReference type="NCBI Taxonomy" id="2547451"/>
    <lineage>
        <taxon>Bacteria</taxon>
        <taxon>Bacillati</taxon>
        <taxon>Cyanobacteriota</taxon>
        <taxon>Cyanophyceae</taxon>
        <taxon>Leptolyngbyales</taxon>
        <taxon>Leptolyngbyaceae</taxon>
        <taxon>Leptolyngbya group</taxon>
        <taxon>Leptolyngbya</taxon>
    </lineage>
</organism>
<sequence length="239" mass="26510">MKSKQLVAYCLMAGLTIGLVALVSLFTPRKGEGNATATCAYRVCMARFGYHSMLIIPAENQLYSWRGRFSGVDQTIQYVGIGWGERTWYVDPPSSSVAQLIQGTRALLLPNASIIKIQRYSDFPGHYETECIGVTAIHYLKLIEFIQQTFQTDANHQPILVTTDKELNATFYEAKGTYSLFNNSNHWTARGLHVAGADTPLWAAHAAATMHVLKPTCAEPYSTSSQANKITKQQLTNLN</sequence>
<dbReference type="InterPro" id="IPR011727">
    <property type="entry name" value="CHP02117"/>
</dbReference>
<reference evidence="2" key="1">
    <citation type="submission" date="2020-05" db="EMBL/GenBank/DDBJ databases">
        <authorList>
            <person name="Zhu T."/>
            <person name="Keshari N."/>
            <person name="Lu X."/>
        </authorList>
    </citation>
    <scope>NUCLEOTIDE SEQUENCE</scope>
    <source>
        <strain evidence="2">NK1-12</strain>
    </source>
</reference>
<name>A0AA96WM73_9CYAN</name>
<keyword evidence="1" id="KW-0472">Membrane</keyword>
<dbReference type="AlphaFoldDB" id="A0AA96WM73"/>
<proteinExistence type="predicted"/>
<keyword evidence="1" id="KW-1133">Transmembrane helix</keyword>
<keyword evidence="1" id="KW-0812">Transmembrane</keyword>
<gene>
    <name evidence="2" type="ORF">HJG54_32845</name>
</gene>
<evidence type="ECO:0000256" key="1">
    <source>
        <dbReference type="SAM" id="Phobius"/>
    </source>
</evidence>
<protein>
    <submittedName>
        <fullName evidence="2">DUF2459 domain-containing protein</fullName>
    </submittedName>
</protein>
<dbReference type="EMBL" id="CP053587">
    <property type="protein sequence ID" value="WNZ27640.1"/>
    <property type="molecule type" value="Genomic_DNA"/>
</dbReference>
<evidence type="ECO:0000313" key="2">
    <source>
        <dbReference type="EMBL" id="WNZ27640.1"/>
    </source>
</evidence>
<dbReference type="RefSeq" id="WP_316436051.1">
    <property type="nucleotide sequence ID" value="NZ_CP053587.1"/>
</dbReference>
<dbReference type="Pfam" id="PF09601">
    <property type="entry name" value="DUF2459"/>
    <property type="match status" value="1"/>
</dbReference>
<feature type="transmembrane region" description="Helical" evidence="1">
    <location>
        <begin position="6"/>
        <end position="26"/>
    </location>
</feature>
<accession>A0AA96WM73</accession>